<accession>A0A1J5IMX3</accession>
<dbReference type="GO" id="GO:0046872">
    <property type="term" value="F:metal ion binding"/>
    <property type="evidence" value="ECO:0007669"/>
    <property type="project" value="TreeGrafter"/>
</dbReference>
<feature type="region of interest" description="Disordered" evidence="5">
    <location>
        <begin position="36"/>
        <end position="56"/>
    </location>
</feature>
<dbReference type="PRINTS" id="PR00297">
    <property type="entry name" value="CHAPERONIN10"/>
</dbReference>
<evidence type="ECO:0000256" key="2">
    <source>
        <dbReference type="ARBA" id="ARBA00023186"/>
    </source>
</evidence>
<name>A0A1J5IMX3_9BACT</name>
<dbReference type="NCBIfam" id="NF001531">
    <property type="entry name" value="PRK00364.2-2"/>
    <property type="match status" value="1"/>
</dbReference>
<dbReference type="GO" id="GO:0005524">
    <property type="term" value="F:ATP binding"/>
    <property type="evidence" value="ECO:0007669"/>
    <property type="project" value="InterPro"/>
</dbReference>
<dbReference type="GO" id="GO:0005737">
    <property type="term" value="C:cytoplasm"/>
    <property type="evidence" value="ECO:0007669"/>
    <property type="project" value="UniProtKB-SubCell"/>
</dbReference>
<keyword evidence="3" id="KW-0963">Cytoplasm</keyword>
<dbReference type="FunFam" id="2.30.33.40:FF:000001">
    <property type="entry name" value="10 kDa chaperonin"/>
    <property type="match status" value="1"/>
</dbReference>
<comment type="function">
    <text evidence="3 4">Together with the chaperonin GroEL, plays an essential role in assisting protein folding. The GroEL-GroES system forms a nano-cage that allows encapsulation of the non-native substrate proteins and provides a physical environment optimized to promote and accelerate protein folding. GroES binds to the apical surface of the GroEL ring, thereby capping the opening of the GroEL channel.</text>
</comment>
<dbReference type="SUPFAM" id="SSF50129">
    <property type="entry name" value="GroES-like"/>
    <property type="match status" value="1"/>
</dbReference>
<evidence type="ECO:0000256" key="3">
    <source>
        <dbReference type="HAMAP-Rule" id="MF_00580"/>
    </source>
</evidence>
<dbReference type="Gene3D" id="2.30.33.40">
    <property type="entry name" value="GroES chaperonin"/>
    <property type="match status" value="1"/>
</dbReference>
<evidence type="ECO:0000256" key="1">
    <source>
        <dbReference type="ARBA" id="ARBA00006975"/>
    </source>
</evidence>
<proteinExistence type="inferred from homology"/>
<comment type="subcellular location">
    <subcellularLocation>
        <location evidence="3">Cytoplasm</location>
    </subcellularLocation>
</comment>
<evidence type="ECO:0000256" key="5">
    <source>
        <dbReference type="SAM" id="MobiDB-lite"/>
    </source>
</evidence>
<dbReference type="GO" id="GO:0051087">
    <property type="term" value="F:protein-folding chaperone binding"/>
    <property type="evidence" value="ECO:0007669"/>
    <property type="project" value="TreeGrafter"/>
</dbReference>
<dbReference type="STRING" id="1817892.AUK40_01545"/>
<protein>
    <recommendedName>
        <fullName evidence="3">Co-chaperonin GroES</fullName>
    </recommendedName>
    <alternativeName>
        <fullName evidence="3">10 kDa chaperonin</fullName>
    </alternativeName>
    <alternativeName>
        <fullName evidence="3">Chaperonin-10</fullName>
        <shortName evidence="3">Cpn10</shortName>
    </alternativeName>
</protein>
<dbReference type="GO" id="GO:0051082">
    <property type="term" value="F:unfolded protein binding"/>
    <property type="evidence" value="ECO:0007669"/>
    <property type="project" value="TreeGrafter"/>
</dbReference>
<gene>
    <name evidence="3" type="primary">groES</name>
    <name evidence="3" type="synonym">groS</name>
    <name evidence="6" type="ORF">AUK40_01545</name>
</gene>
<keyword evidence="2 3" id="KW-0143">Chaperone</keyword>
<dbReference type="InterPro" id="IPR011032">
    <property type="entry name" value="GroES-like_sf"/>
</dbReference>
<comment type="similarity">
    <text evidence="1 3 4">Belongs to the GroES chaperonin family.</text>
</comment>
<dbReference type="InterPro" id="IPR020818">
    <property type="entry name" value="Chaperonin_GroES"/>
</dbReference>
<reference evidence="6" key="1">
    <citation type="journal article" date="2016" name="Environ. Microbiol.">
        <title>Genomic resolution of a cold subsurface aquifer community provides metabolic insights for novel microbes adapted to high CO concentrations.</title>
        <authorList>
            <person name="Probst A.J."/>
            <person name="Castelle C.J."/>
            <person name="Singh A."/>
            <person name="Brown C.T."/>
            <person name="Anantharaman K."/>
            <person name="Sharon I."/>
            <person name="Hug L.A."/>
            <person name="Burstein D."/>
            <person name="Emerson J.B."/>
            <person name="Thomas B.C."/>
            <person name="Banfield J.F."/>
        </authorList>
    </citation>
    <scope>NUCLEOTIDE SEQUENCE [LARGE SCALE GENOMIC DNA]</scope>
    <source>
        <strain evidence="6">CG2_30_54_11</strain>
    </source>
</reference>
<dbReference type="SMART" id="SM00883">
    <property type="entry name" value="Cpn10"/>
    <property type="match status" value="1"/>
</dbReference>
<comment type="caution">
    <text evidence="6">The sequence shown here is derived from an EMBL/GenBank/DDBJ whole genome shotgun (WGS) entry which is preliminary data.</text>
</comment>
<evidence type="ECO:0000313" key="6">
    <source>
        <dbReference type="EMBL" id="OIP98428.1"/>
    </source>
</evidence>
<dbReference type="EMBL" id="MNZT01000027">
    <property type="protein sequence ID" value="OIP98428.1"/>
    <property type="molecule type" value="Genomic_DNA"/>
</dbReference>
<dbReference type="PANTHER" id="PTHR10772:SF63">
    <property type="entry name" value="20 KDA CHAPERONIN, CHLOROPLASTIC"/>
    <property type="match status" value="1"/>
</dbReference>
<organism evidence="6 7">
    <name type="scientific">Candidatus Wirthbacteria bacterium CG2_30_54_11</name>
    <dbReference type="NCBI Taxonomy" id="1817892"/>
    <lineage>
        <taxon>Bacteria</taxon>
        <taxon>Candidatus Wirthbacteria</taxon>
    </lineage>
</organism>
<dbReference type="CDD" id="cd00320">
    <property type="entry name" value="cpn10"/>
    <property type="match status" value="1"/>
</dbReference>
<evidence type="ECO:0000313" key="7">
    <source>
        <dbReference type="Proteomes" id="UP000183245"/>
    </source>
</evidence>
<comment type="subunit">
    <text evidence="3">Heptamer of 7 subunits arranged in a ring. Interacts with the chaperonin GroEL.</text>
</comment>
<sequence>MALKPLQDNLLVKPLEGEEMTAGGILLPDTAKEKPQKGEIIAVGPGKTGEDGKRIPMDPALKPGVKVLFKKYSTTEIKEGKDEFYIIDEDGILAIVE</sequence>
<dbReference type="HAMAP" id="MF_00580">
    <property type="entry name" value="CH10"/>
    <property type="match status" value="1"/>
</dbReference>
<dbReference type="PANTHER" id="PTHR10772">
    <property type="entry name" value="10 KDA HEAT SHOCK PROTEIN"/>
    <property type="match status" value="1"/>
</dbReference>
<dbReference type="InterPro" id="IPR037124">
    <property type="entry name" value="Chaperonin_GroES_sf"/>
</dbReference>
<dbReference type="Proteomes" id="UP000183245">
    <property type="component" value="Unassembled WGS sequence"/>
</dbReference>
<evidence type="ECO:0000256" key="4">
    <source>
        <dbReference type="RuleBase" id="RU000535"/>
    </source>
</evidence>
<dbReference type="GO" id="GO:0044183">
    <property type="term" value="F:protein folding chaperone"/>
    <property type="evidence" value="ECO:0007669"/>
    <property type="project" value="InterPro"/>
</dbReference>
<dbReference type="Pfam" id="PF00166">
    <property type="entry name" value="Cpn10"/>
    <property type="match status" value="1"/>
</dbReference>
<dbReference type="AlphaFoldDB" id="A0A1J5IMX3"/>